<evidence type="ECO:0000256" key="1">
    <source>
        <dbReference type="SAM" id="Phobius"/>
    </source>
</evidence>
<accession>A0A1C3EBD1</accession>
<reference evidence="2 3" key="1">
    <citation type="submission" date="2016-05" db="EMBL/GenBank/DDBJ databases">
        <title>Genomic and physiological characterization of Planctopirus sp. isolated from fresh water lake.</title>
        <authorList>
            <person name="Subhash Y."/>
            <person name="Ramana C."/>
        </authorList>
    </citation>
    <scope>NUCLEOTIDE SEQUENCE [LARGE SCALE GENOMIC DNA]</scope>
    <source>
        <strain evidence="2 3">JC280</strain>
    </source>
</reference>
<dbReference type="EMBL" id="LYDR01000108">
    <property type="protein sequence ID" value="ODA30528.1"/>
    <property type="molecule type" value="Genomic_DNA"/>
</dbReference>
<evidence type="ECO:0000313" key="2">
    <source>
        <dbReference type="EMBL" id="ODA30528.1"/>
    </source>
</evidence>
<keyword evidence="1" id="KW-1133">Transmembrane helix</keyword>
<protein>
    <submittedName>
        <fullName evidence="2">Uncharacterized protein</fullName>
    </submittedName>
</protein>
<feature type="transmembrane region" description="Helical" evidence="1">
    <location>
        <begin position="12"/>
        <end position="34"/>
    </location>
</feature>
<keyword evidence="1" id="KW-0812">Transmembrane</keyword>
<proteinExistence type="predicted"/>
<organism evidence="2 3">
    <name type="scientific">Planctopirus hydrillae</name>
    <dbReference type="NCBI Taxonomy" id="1841610"/>
    <lineage>
        <taxon>Bacteria</taxon>
        <taxon>Pseudomonadati</taxon>
        <taxon>Planctomycetota</taxon>
        <taxon>Planctomycetia</taxon>
        <taxon>Planctomycetales</taxon>
        <taxon>Planctomycetaceae</taxon>
        <taxon>Planctopirus</taxon>
    </lineage>
</organism>
<comment type="caution">
    <text evidence="2">The sequence shown here is derived from an EMBL/GenBank/DDBJ whole genome shotgun (WGS) entry which is preliminary data.</text>
</comment>
<gene>
    <name evidence="2" type="ORF">A6X21_05715</name>
</gene>
<keyword evidence="1" id="KW-0472">Membrane</keyword>
<dbReference type="STRING" id="1841610.A6X21_05715"/>
<sequence>MFDYVVPQGQVMFKTSFLIAAFAGLMVLCCAVSAQDKMQLEKQDHGPEEAKTTAEIVKAVEELHRTSLRQVDEYSVSTAEFSGWGEKVFVAWHCPYSGFNATHVFIYQHNAQKKVWERKLFRIVNDTHGVSVEFGDKVTVRDESRKVVYELKLLDE</sequence>
<evidence type="ECO:0000313" key="3">
    <source>
        <dbReference type="Proteomes" id="UP000094828"/>
    </source>
</evidence>
<name>A0A1C3EBD1_9PLAN</name>
<dbReference type="AlphaFoldDB" id="A0A1C3EBD1"/>
<dbReference type="Proteomes" id="UP000094828">
    <property type="component" value="Unassembled WGS sequence"/>
</dbReference>
<keyword evidence="3" id="KW-1185">Reference proteome</keyword>